<dbReference type="Pfam" id="PF13665">
    <property type="entry name" value="Tox-PAAR-like"/>
    <property type="match status" value="1"/>
</dbReference>
<keyword evidence="3" id="KW-1185">Reference proteome</keyword>
<gene>
    <name evidence="2" type="ORF">FJV41_00960</name>
</gene>
<dbReference type="AlphaFoldDB" id="A0A540X9K7"/>
<dbReference type="EMBL" id="VIFM01000002">
    <property type="protein sequence ID" value="TQF17947.1"/>
    <property type="molecule type" value="Genomic_DNA"/>
</dbReference>
<evidence type="ECO:0000313" key="2">
    <source>
        <dbReference type="EMBL" id="TQF17947.1"/>
    </source>
</evidence>
<evidence type="ECO:0000313" key="3">
    <source>
        <dbReference type="Proteomes" id="UP000315369"/>
    </source>
</evidence>
<proteinExistence type="predicted"/>
<dbReference type="CDD" id="cd14740">
    <property type="entry name" value="PAAR_4"/>
    <property type="match status" value="1"/>
</dbReference>
<dbReference type="OrthoDB" id="9429719at2"/>
<protein>
    <submittedName>
        <fullName evidence="2">DUF4150 domain-containing protein</fullName>
    </submittedName>
</protein>
<feature type="region of interest" description="Disordered" evidence="1">
    <location>
        <begin position="147"/>
        <end position="213"/>
    </location>
</feature>
<organism evidence="2 3">
    <name type="scientific">Myxococcus llanfairpwllgwyngyllgogerychwyrndrobwllllantysiliogogogochensis</name>
    <dbReference type="NCBI Taxonomy" id="2590453"/>
    <lineage>
        <taxon>Bacteria</taxon>
        <taxon>Pseudomonadati</taxon>
        <taxon>Myxococcota</taxon>
        <taxon>Myxococcia</taxon>
        <taxon>Myxococcales</taxon>
        <taxon>Cystobacterineae</taxon>
        <taxon>Myxococcaceae</taxon>
        <taxon>Myxococcus</taxon>
    </lineage>
</organism>
<name>A0A540X9K7_9BACT</name>
<dbReference type="Proteomes" id="UP000315369">
    <property type="component" value="Unassembled WGS sequence"/>
</dbReference>
<feature type="compositionally biased region" description="Basic and acidic residues" evidence="1">
    <location>
        <begin position="190"/>
        <end position="203"/>
    </location>
</feature>
<sequence>MAKVGIHPPKTPVTEGSNGIAKATLPNVCKMPGPPAPFVPTPLPNIAKSGQSPKGFSVTVTIEGKAVAIRGATFESMGDMASKGTGGGLTSASTHGPAKFITPGSLTVKIEGKNVHLLGEPMLNNCGPNGSPPNTGATMMGLKQGELQKPKRCPPHGPEVTRERSQADEIKKQQQRVDDAKTKTHHAKGEHKAAEKALEDRLAKRTQGTPGTDALRKAVPRAAAAAESAEAYLADQERKLRALEWEKKVADECGGGKNIQLICEHCGGDMGDLDVVTNDGRVKEVKSSEAGYAEKKDKFEYYRQLVEETSILGAGMRMKLAIPGAIADAVEEKHPELKKRVQGH</sequence>
<feature type="compositionally biased region" description="Basic and acidic residues" evidence="1">
    <location>
        <begin position="159"/>
        <end position="182"/>
    </location>
</feature>
<dbReference type="RefSeq" id="WP_141640463.1">
    <property type="nucleotide sequence ID" value="NZ_VIFM01000002.1"/>
</dbReference>
<reference evidence="2 3" key="1">
    <citation type="submission" date="2019-06" db="EMBL/GenBank/DDBJ databases">
        <authorList>
            <person name="Livingstone P."/>
            <person name="Whitworth D."/>
        </authorList>
    </citation>
    <scope>NUCLEOTIDE SEQUENCE [LARGE SCALE GENOMIC DNA]</scope>
    <source>
        <strain evidence="2 3">AM401</strain>
    </source>
</reference>
<comment type="caution">
    <text evidence="2">The sequence shown here is derived from an EMBL/GenBank/DDBJ whole genome shotgun (WGS) entry which is preliminary data.</text>
</comment>
<accession>A0A540X9K7</accession>
<evidence type="ECO:0000256" key="1">
    <source>
        <dbReference type="SAM" id="MobiDB-lite"/>
    </source>
</evidence>